<protein>
    <recommendedName>
        <fullName evidence="12">Homeobox domain-containing protein</fullName>
    </recommendedName>
</protein>
<dbReference type="PROSITE" id="PS50071">
    <property type="entry name" value="HOMEOBOX_2"/>
    <property type="match status" value="1"/>
</dbReference>
<sequence length="249" mass="28155">MDGCSGTQEMVAGGGVAGTPVACRWNPTKEQISMLETLYGQGLRTPTAEQIQEITRRLQTYGHIEGKNVFYWFQNHKARQRQKEKQDHLSLFRQYNHHHHHHRLCHQPFLPLPPSPSVLYDTCYMPPSNLGFYTQHPQVASPSISKRRPPRATKSKSPDDGGFMLKHRPESFVSVSGGNINTMNIEQNEIVHRRNHSYQETLDLFPLHPTGILQERMETSGTATCLASTACTSSSSGSAVDRLYFDFFA</sequence>
<dbReference type="SUPFAM" id="SSF46689">
    <property type="entry name" value="Homeodomain-like"/>
    <property type="match status" value="1"/>
</dbReference>
<evidence type="ECO:0000256" key="7">
    <source>
        <dbReference type="ARBA" id="ARBA00023242"/>
    </source>
</evidence>
<evidence type="ECO:0000259" key="12">
    <source>
        <dbReference type="PROSITE" id="PS50071"/>
    </source>
</evidence>
<comment type="subcellular location">
    <subcellularLocation>
        <location evidence="1 9 10">Nucleus</location>
    </subcellularLocation>
</comment>
<evidence type="ECO:0000256" key="9">
    <source>
        <dbReference type="PROSITE-ProRule" id="PRU00108"/>
    </source>
</evidence>
<dbReference type="Proteomes" id="UP000235145">
    <property type="component" value="Unassembled WGS sequence"/>
</dbReference>
<dbReference type="PANTHER" id="PTHR45940:SF6">
    <property type="entry name" value="WUSCHEL-RELATED HOMEOBOX 2"/>
    <property type="match status" value="1"/>
</dbReference>
<organism evidence="13 14">
    <name type="scientific">Lactuca sativa</name>
    <name type="common">Garden lettuce</name>
    <dbReference type="NCBI Taxonomy" id="4236"/>
    <lineage>
        <taxon>Eukaryota</taxon>
        <taxon>Viridiplantae</taxon>
        <taxon>Streptophyta</taxon>
        <taxon>Embryophyta</taxon>
        <taxon>Tracheophyta</taxon>
        <taxon>Spermatophyta</taxon>
        <taxon>Magnoliopsida</taxon>
        <taxon>eudicotyledons</taxon>
        <taxon>Gunneridae</taxon>
        <taxon>Pentapetalae</taxon>
        <taxon>asterids</taxon>
        <taxon>campanulids</taxon>
        <taxon>Asterales</taxon>
        <taxon>Asteraceae</taxon>
        <taxon>Cichorioideae</taxon>
        <taxon>Cichorieae</taxon>
        <taxon>Lactucinae</taxon>
        <taxon>Lactuca</taxon>
    </lineage>
</organism>
<keyword evidence="5 9" id="KW-0371">Homeobox</keyword>
<accession>A0A9R1ULM0</accession>
<evidence type="ECO:0000313" key="13">
    <source>
        <dbReference type="EMBL" id="KAJ0189389.1"/>
    </source>
</evidence>
<dbReference type="PANTHER" id="PTHR45940">
    <property type="entry name" value="WUSCHEL-RELATED HOMEOBOX 1-RELATED"/>
    <property type="match status" value="1"/>
</dbReference>
<dbReference type="SMART" id="SM00389">
    <property type="entry name" value="HOX"/>
    <property type="match status" value="1"/>
</dbReference>
<feature type="compositionally biased region" description="Basic residues" evidence="11">
    <location>
        <begin position="145"/>
        <end position="154"/>
    </location>
</feature>
<dbReference type="Pfam" id="PF00046">
    <property type="entry name" value="Homeodomain"/>
    <property type="match status" value="1"/>
</dbReference>
<dbReference type="EMBL" id="NBSK02000008">
    <property type="protein sequence ID" value="KAJ0189389.1"/>
    <property type="molecule type" value="Genomic_DNA"/>
</dbReference>
<evidence type="ECO:0000256" key="4">
    <source>
        <dbReference type="ARBA" id="ARBA00023125"/>
    </source>
</evidence>
<evidence type="ECO:0000256" key="8">
    <source>
        <dbReference type="ARBA" id="ARBA00024040"/>
    </source>
</evidence>
<reference evidence="13 14" key="1">
    <citation type="journal article" date="2017" name="Nat. Commun.">
        <title>Genome assembly with in vitro proximity ligation data and whole-genome triplication in lettuce.</title>
        <authorList>
            <person name="Reyes-Chin-Wo S."/>
            <person name="Wang Z."/>
            <person name="Yang X."/>
            <person name="Kozik A."/>
            <person name="Arikit S."/>
            <person name="Song C."/>
            <person name="Xia L."/>
            <person name="Froenicke L."/>
            <person name="Lavelle D.O."/>
            <person name="Truco M.J."/>
            <person name="Xia R."/>
            <person name="Zhu S."/>
            <person name="Xu C."/>
            <person name="Xu H."/>
            <person name="Xu X."/>
            <person name="Cox K."/>
            <person name="Korf I."/>
            <person name="Meyers B.C."/>
            <person name="Michelmore R.W."/>
        </authorList>
    </citation>
    <scope>NUCLEOTIDE SEQUENCE [LARGE SCALE GENOMIC DNA]</scope>
    <source>
        <strain evidence="14">cv. Salinas</strain>
        <tissue evidence="13">Seedlings</tissue>
    </source>
</reference>
<dbReference type="GO" id="GO:0003700">
    <property type="term" value="F:DNA-binding transcription factor activity"/>
    <property type="evidence" value="ECO:0007669"/>
    <property type="project" value="InterPro"/>
</dbReference>
<evidence type="ECO:0000256" key="10">
    <source>
        <dbReference type="RuleBase" id="RU000682"/>
    </source>
</evidence>
<name>A0A9R1ULM0_LACSA</name>
<evidence type="ECO:0000256" key="5">
    <source>
        <dbReference type="ARBA" id="ARBA00023155"/>
    </source>
</evidence>
<feature type="domain" description="Homeobox" evidence="12">
    <location>
        <begin position="28"/>
        <end position="83"/>
    </location>
</feature>
<dbReference type="InterPro" id="IPR001356">
    <property type="entry name" value="HD"/>
</dbReference>
<dbReference type="AlphaFoldDB" id="A0A9R1ULM0"/>
<dbReference type="Gene3D" id="1.10.10.60">
    <property type="entry name" value="Homeodomain-like"/>
    <property type="match status" value="1"/>
</dbReference>
<comment type="similarity">
    <text evidence="8">Belongs to the WUS homeobox family.</text>
</comment>
<keyword evidence="4 9" id="KW-0238">DNA-binding</keyword>
<keyword evidence="2" id="KW-0217">Developmental protein</keyword>
<feature type="compositionally biased region" description="Polar residues" evidence="11">
    <location>
        <begin position="135"/>
        <end position="144"/>
    </location>
</feature>
<gene>
    <name evidence="13" type="ORF">LSAT_V11C800418750</name>
</gene>
<evidence type="ECO:0000256" key="6">
    <source>
        <dbReference type="ARBA" id="ARBA00023163"/>
    </source>
</evidence>
<evidence type="ECO:0000256" key="2">
    <source>
        <dbReference type="ARBA" id="ARBA00022473"/>
    </source>
</evidence>
<evidence type="ECO:0000256" key="11">
    <source>
        <dbReference type="SAM" id="MobiDB-lite"/>
    </source>
</evidence>
<keyword evidence="3" id="KW-0805">Transcription regulation</keyword>
<feature type="DNA-binding region" description="Homeobox" evidence="9">
    <location>
        <begin position="30"/>
        <end position="84"/>
    </location>
</feature>
<dbReference type="CDD" id="cd00086">
    <property type="entry name" value="homeodomain"/>
    <property type="match status" value="1"/>
</dbReference>
<evidence type="ECO:0000256" key="3">
    <source>
        <dbReference type="ARBA" id="ARBA00023015"/>
    </source>
</evidence>
<feature type="region of interest" description="Disordered" evidence="11">
    <location>
        <begin position="135"/>
        <end position="164"/>
    </location>
</feature>
<keyword evidence="6" id="KW-0804">Transcription</keyword>
<comment type="caution">
    <text evidence="13">The sequence shown here is derived from an EMBL/GenBank/DDBJ whole genome shotgun (WGS) entry which is preliminary data.</text>
</comment>
<dbReference type="GO" id="GO:0003677">
    <property type="term" value="F:DNA binding"/>
    <property type="evidence" value="ECO:0007669"/>
    <property type="project" value="UniProtKB-UniRule"/>
</dbReference>
<dbReference type="GO" id="GO:0005634">
    <property type="term" value="C:nucleus"/>
    <property type="evidence" value="ECO:0007669"/>
    <property type="project" value="UniProtKB-SubCell"/>
</dbReference>
<proteinExistence type="inferred from homology"/>
<evidence type="ECO:0000256" key="1">
    <source>
        <dbReference type="ARBA" id="ARBA00004123"/>
    </source>
</evidence>
<keyword evidence="14" id="KW-1185">Reference proteome</keyword>
<keyword evidence="7 9" id="KW-0539">Nucleus</keyword>
<dbReference type="GO" id="GO:0099402">
    <property type="term" value="P:plant organ development"/>
    <property type="evidence" value="ECO:0007669"/>
    <property type="project" value="InterPro"/>
</dbReference>
<dbReference type="InterPro" id="IPR044555">
    <property type="entry name" value="WUSCHEL-like"/>
</dbReference>
<dbReference type="InterPro" id="IPR009057">
    <property type="entry name" value="Homeodomain-like_sf"/>
</dbReference>
<evidence type="ECO:0000313" key="14">
    <source>
        <dbReference type="Proteomes" id="UP000235145"/>
    </source>
</evidence>